<protein>
    <submittedName>
        <fullName evidence="1">Glucosyl-3-phosphoglycerate synthase</fullName>
        <ecNumber evidence="1">2.4.1.266</ecNumber>
    </submittedName>
</protein>
<dbReference type="GO" id="GO:0016757">
    <property type="term" value="F:glycosyltransferase activity"/>
    <property type="evidence" value="ECO:0007669"/>
    <property type="project" value="UniProtKB-KW"/>
</dbReference>
<name>A0A445MSJ0_9BACT</name>
<dbReference type="InterPro" id="IPR029044">
    <property type="entry name" value="Nucleotide-diphossugar_trans"/>
</dbReference>
<dbReference type="EMBL" id="OJIN01000044">
    <property type="protein sequence ID" value="SPD72484.1"/>
    <property type="molecule type" value="Genomic_DNA"/>
</dbReference>
<evidence type="ECO:0000313" key="1">
    <source>
        <dbReference type="EMBL" id="SPD72484.1"/>
    </source>
</evidence>
<reference evidence="1" key="1">
    <citation type="submission" date="2018-01" db="EMBL/GenBank/DDBJ databases">
        <authorList>
            <person name="Regsiter A."/>
            <person name="William W."/>
        </authorList>
    </citation>
    <scope>NUCLEOTIDE SEQUENCE</scope>
    <source>
        <strain evidence="1">TRIP AH-1</strain>
    </source>
</reference>
<keyword evidence="1" id="KW-0328">Glycosyltransferase</keyword>
<dbReference type="EC" id="2.4.1.266" evidence="1"/>
<sequence>MADFYQTGIVATLHRLGDGGTEKIMEDLIEYSRHRPVALVLPSLGSELEQPALHGVVKELKKALFIKQIILSMNRTDEKQFRQAKDLLGELPQESTIVWNSGTRIQAVFEKLTESGLEIGEDGKGRNCWMAYGYILACEQCDVIALHDCDILNYSHELVARLCYPVVNPSIDFEFCKGYYARVSDRMHGRVTRLLFTPLIRALWQIVGYQRILHFFDSFRYPLSGEFAMKTDLARINRIPNDWGLEVGILSEIYRNCALQRVCQVDICDNYEHKHQELSHDDHQKGLMRMTLDITKALFRVLAAEGMLLTHGILNTLLSAYVRTAEDTITRYSADAKINGLFFERHEEEMAVHAFVEAIRIAAQNFMEDPLGAPQISNWKRVTSALPNFLEELKCAVDEDNA</sequence>
<accession>A0A445MSJ0</accession>
<dbReference type="SUPFAM" id="SSF53448">
    <property type="entry name" value="Nucleotide-diphospho-sugar transferases"/>
    <property type="match status" value="1"/>
</dbReference>
<keyword evidence="1" id="KW-0808">Transferase</keyword>
<organism evidence="1">
    <name type="scientific">uncultured Desulfobacterium sp</name>
    <dbReference type="NCBI Taxonomy" id="201089"/>
    <lineage>
        <taxon>Bacteria</taxon>
        <taxon>Pseudomonadati</taxon>
        <taxon>Thermodesulfobacteriota</taxon>
        <taxon>Desulfobacteria</taxon>
        <taxon>Desulfobacterales</taxon>
        <taxon>Desulfobacteriaceae</taxon>
        <taxon>Desulfobacterium</taxon>
        <taxon>environmental samples</taxon>
    </lineage>
</organism>
<dbReference type="Gene3D" id="3.90.550.10">
    <property type="entry name" value="Spore Coat Polysaccharide Biosynthesis Protein SpsA, Chain A"/>
    <property type="match status" value="1"/>
</dbReference>
<proteinExistence type="predicted"/>
<gene>
    <name evidence="1" type="primary">gpgS</name>
    <name evidence="1" type="ORF">PITCH_A1380032</name>
</gene>
<dbReference type="AlphaFoldDB" id="A0A445MSJ0"/>